<gene>
    <name evidence="5" type="ORF">GCM10009682_54580</name>
</gene>
<proteinExistence type="inferred from homology"/>
<evidence type="ECO:0000313" key="6">
    <source>
        <dbReference type="Proteomes" id="UP001500218"/>
    </source>
</evidence>
<dbReference type="Pfam" id="PF10502">
    <property type="entry name" value="Peptidase_S26"/>
    <property type="match status" value="2"/>
</dbReference>
<sequence length="152" mass="16109">MAIGGHGISGYGWFAFPVAAVVGVGTLGLVWLRRSWMVLDVTGTSMEPTYLSGTRLLAVRGARVRRGQAVVLEHQGPDAAQRPPGGSDYLVKRLAALPGDPVPPSVRPMVHVDTVPSGQCVVLGDNPDSTDSRTWGFVLRSDIVGRVVRALP</sequence>
<dbReference type="EMBL" id="BAAALT010000249">
    <property type="protein sequence ID" value="GAA1828666.1"/>
    <property type="molecule type" value="Genomic_DNA"/>
</dbReference>
<feature type="domain" description="Peptidase S26" evidence="4">
    <location>
        <begin position="29"/>
        <end position="102"/>
    </location>
</feature>
<keyword evidence="3" id="KW-0812">Transmembrane</keyword>
<organism evidence="5 6">
    <name type="scientific">Luedemannella flava</name>
    <dbReference type="NCBI Taxonomy" id="349316"/>
    <lineage>
        <taxon>Bacteria</taxon>
        <taxon>Bacillati</taxon>
        <taxon>Actinomycetota</taxon>
        <taxon>Actinomycetes</taxon>
        <taxon>Micromonosporales</taxon>
        <taxon>Micromonosporaceae</taxon>
        <taxon>Luedemannella</taxon>
    </lineage>
</organism>
<feature type="domain" description="Peptidase S26" evidence="4">
    <location>
        <begin position="109"/>
        <end position="148"/>
    </location>
</feature>
<evidence type="ECO:0000256" key="2">
    <source>
        <dbReference type="ARBA" id="ARBA00009370"/>
    </source>
</evidence>
<dbReference type="InterPro" id="IPR019533">
    <property type="entry name" value="Peptidase_S26"/>
</dbReference>
<dbReference type="Proteomes" id="UP001500218">
    <property type="component" value="Unassembled WGS sequence"/>
</dbReference>
<reference evidence="5 6" key="1">
    <citation type="journal article" date="2019" name="Int. J. Syst. Evol. Microbiol.">
        <title>The Global Catalogue of Microorganisms (GCM) 10K type strain sequencing project: providing services to taxonomists for standard genome sequencing and annotation.</title>
        <authorList>
            <consortium name="The Broad Institute Genomics Platform"/>
            <consortium name="The Broad Institute Genome Sequencing Center for Infectious Disease"/>
            <person name="Wu L."/>
            <person name="Ma J."/>
        </authorList>
    </citation>
    <scope>NUCLEOTIDE SEQUENCE [LARGE SCALE GENOMIC DNA]</scope>
    <source>
        <strain evidence="5 6">JCM 13250</strain>
    </source>
</reference>
<dbReference type="PRINTS" id="PR00727">
    <property type="entry name" value="LEADERPTASE"/>
</dbReference>
<comment type="subcellular location">
    <subcellularLocation>
        <location evidence="1">Cell membrane</location>
        <topology evidence="1">Single-pass type II membrane protein</topology>
    </subcellularLocation>
</comment>
<evidence type="ECO:0000259" key="4">
    <source>
        <dbReference type="Pfam" id="PF10502"/>
    </source>
</evidence>
<dbReference type="InterPro" id="IPR000223">
    <property type="entry name" value="Pept_S26A_signal_pept_1"/>
</dbReference>
<evidence type="ECO:0000256" key="3">
    <source>
        <dbReference type="SAM" id="Phobius"/>
    </source>
</evidence>
<dbReference type="RefSeq" id="WP_344138482.1">
    <property type="nucleotide sequence ID" value="NZ_BAAALT010000249.1"/>
</dbReference>
<accession>A0ABN2MLI4</accession>
<name>A0ABN2MLI4_9ACTN</name>
<dbReference type="Gene3D" id="2.10.109.10">
    <property type="entry name" value="Umud Fragment, subunit A"/>
    <property type="match status" value="1"/>
</dbReference>
<keyword evidence="3" id="KW-1133">Transmembrane helix</keyword>
<comment type="caution">
    <text evidence="5">The sequence shown here is derived from an EMBL/GenBank/DDBJ whole genome shotgun (WGS) entry which is preliminary data.</text>
</comment>
<evidence type="ECO:0000313" key="5">
    <source>
        <dbReference type="EMBL" id="GAA1828666.1"/>
    </source>
</evidence>
<dbReference type="SUPFAM" id="SSF51306">
    <property type="entry name" value="LexA/Signal peptidase"/>
    <property type="match status" value="1"/>
</dbReference>
<feature type="transmembrane region" description="Helical" evidence="3">
    <location>
        <begin position="12"/>
        <end position="32"/>
    </location>
</feature>
<keyword evidence="6" id="KW-1185">Reference proteome</keyword>
<comment type="similarity">
    <text evidence="2">Belongs to the peptidase S26 family.</text>
</comment>
<protein>
    <recommendedName>
        <fullName evidence="4">Peptidase S26 domain-containing protein</fullName>
    </recommendedName>
</protein>
<evidence type="ECO:0000256" key="1">
    <source>
        <dbReference type="ARBA" id="ARBA00004401"/>
    </source>
</evidence>
<dbReference type="InterPro" id="IPR036286">
    <property type="entry name" value="LexA/Signal_pep-like_sf"/>
</dbReference>
<dbReference type="PANTHER" id="PTHR43390:SF1">
    <property type="entry name" value="CHLOROPLAST PROCESSING PEPTIDASE"/>
    <property type="match status" value="1"/>
</dbReference>
<keyword evidence="3" id="KW-0472">Membrane</keyword>
<dbReference type="CDD" id="cd06462">
    <property type="entry name" value="Peptidase_S24_S26"/>
    <property type="match status" value="1"/>
</dbReference>
<dbReference type="PANTHER" id="PTHR43390">
    <property type="entry name" value="SIGNAL PEPTIDASE I"/>
    <property type="match status" value="1"/>
</dbReference>